<organism evidence="2 3">
    <name type="scientific">Cohnella hashimotonis</name>
    <dbReference type="NCBI Taxonomy" id="2826895"/>
    <lineage>
        <taxon>Bacteria</taxon>
        <taxon>Bacillati</taxon>
        <taxon>Bacillota</taxon>
        <taxon>Bacilli</taxon>
        <taxon>Bacillales</taxon>
        <taxon>Paenibacillaceae</taxon>
        <taxon>Cohnella</taxon>
    </lineage>
</organism>
<feature type="domain" description="Methyltransferase" evidence="1">
    <location>
        <begin position="100"/>
        <end position="211"/>
    </location>
</feature>
<gene>
    <name evidence="2" type="ORF">KB449_35530</name>
</gene>
<keyword evidence="2" id="KW-0808">Transferase</keyword>
<dbReference type="InterPro" id="IPR029063">
    <property type="entry name" value="SAM-dependent_MTases_sf"/>
</dbReference>
<dbReference type="EC" id="2.1.-.-" evidence="2"/>
<keyword evidence="2" id="KW-0489">Methyltransferase</keyword>
<evidence type="ECO:0000313" key="2">
    <source>
        <dbReference type="EMBL" id="MDI4650296.1"/>
    </source>
</evidence>
<sequence length="354" mass="40619">MINFCCIDCSSLLHVDQEHLICSTCGKRYPIEGGLYLFPGSDFYYSDSSPEEMRELIINCKKQGWLAAALQSFKEKPFVVDIIADETRADWQYLIDLPFNSTILDIGAGWGTLSVALARNFKHVVALEGTKDRLEFARIRAEQEGISNLTTVHADFFKHPFQNGQFDLVSFNGVLEWVGMGSKSENPRNRQVEALKLAYELLKEGGYLYIGIENAYGLKYLLGDPDDHTGVKYITYLERQEANLLNQKQNGMDYRTFTYNMDGYINLLHEASFSNVEFFCPYPDYKRIESLHNLSNTNVTKFQLDIMRASSPRDERKERAIDIGYLLNGFDTMKQFTNSYSILARKRENYATSN</sequence>
<evidence type="ECO:0000259" key="1">
    <source>
        <dbReference type="Pfam" id="PF13847"/>
    </source>
</evidence>
<dbReference type="EMBL" id="JAGRPV010000002">
    <property type="protein sequence ID" value="MDI4650296.1"/>
    <property type="molecule type" value="Genomic_DNA"/>
</dbReference>
<dbReference type="Proteomes" id="UP001161691">
    <property type="component" value="Unassembled WGS sequence"/>
</dbReference>
<reference evidence="2" key="1">
    <citation type="submission" date="2023-04" db="EMBL/GenBank/DDBJ databases">
        <title>Comparative genomic analysis of Cohnella hashimotonis sp. nov., isolated from the International Space Station.</title>
        <authorList>
            <person name="Venkateswaran K."/>
            <person name="Simpson A."/>
        </authorList>
    </citation>
    <scope>NUCLEOTIDE SEQUENCE</scope>
    <source>
        <strain evidence="2">F6_2S_P_1</strain>
    </source>
</reference>
<comment type="caution">
    <text evidence="2">The sequence shown here is derived from an EMBL/GenBank/DDBJ whole genome shotgun (WGS) entry which is preliminary data.</text>
</comment>
<keyword evidence="3" id="KW-1185">Reference proteome</keyword>
<proteinExistence type="predicted"/>
<dbReference type="Pfam" id="PF13847">
    <property type="entry name" value="Methyltransf_31"/>
    <property type="match status" value="1"/>
</dbReference>
<protein>
    <submittedName>
        <fullName evidence="2">Class I SAM-dependent methyltransferase</fullName>
        <ecNumber evidence="2">2.1.-.-</ecNumber>
    </submittedName>
</protein>
<dbReference type="PANTHER" id="PTHR43861">
    <property type="entry name" value="TRANS-ACONITATE 2-METHYLTRANSFERASE-RELATED"/>
    <property type="match status" value="1"/>
</dbReference>
<evidence type="ECO:0000313" key="3">
    <source>
        <dbReference type="Proteomes" id="UP001161691"/>
    </source>
</evidence>
<dbReference type="SUPFAM" id="SSF53335">
    <property type="entry name" value="S-adenosyl-L-methionine-dependent methyltransferases"/>
    <property type="match status" value="1"/>
</dbReference>
<dbReference type="CDD" id="cd02440">
    <property type="entry name" value="AdoMet_MTases"/>
    <property type="match status" value="1"/>
</dbReference>
<dbReference type="GO" id="GO:0032259">
    <property type="term" value="P:methylation"/>
    <property type="evidence" value="ECO:0007669"/>
    <property type="project" value="UniProtKB-KW"/>
</dbReference>
<dbReference type="GO" id="GO:0008168">
    <property type="term" value="F:methyltransferase activity"/>
    <property type="evidence" value="ECO:0007669"/>
    <property type="project" value="UniProtKB-KW"/>
</dbReference>
<dbReference type="RefSeq" id="WP_282913148.1">
    <property type="nucleotide sequence ID" value="NZ_JAGRPV010000002.1"/>
</dbReference>
<accession>A0ABT6TUR5</accession>
<dbReference type="InterPro" id="IPR025714">
    <property type="entry name" value="Methyltranfer_dom"/>
</dbReference>
<name>A0ABT6TUR5_9BACL</name>
<dbReference type="Gene3D" id="3.40.50.150">
    <property type="entry name" value="Vaccinia Virus protein VP39"/>
    <property type="match status" value="1"/>
</dbReference>